<comment type="similarity">
    <text evidence="1">Belongs to the myoviridae tail sheath protein family.</text>
</comment>
<accession>A0A7X5ZX35</accession>
<evidence type="ECO:0000313" key="4">
    <source>
        <dbReference type="Proteomes" id="UP000564677"/>
    </source>
</evidence>
<feature type="domain" description="Tail sheath protein C-terminal" evidence="2">
    <location>
        <begin position="423"/>
        <end position="526"/>
    </location>
</feature>
<dbReference type="InterPro" id="IPR020287">
    <property type="entry name" value="Tail_sheath_C"/>
</dbReference>
<protein>
    <recommendedName>
        <fullName evidence="2">Tail sheath protein C-terminal domain-containing protein</fullName>
    </recommendedName>
</protein>
<dbReference type="PANTHER" id="PTHR35861:SF1">
    <property type="entry name" value="PHAGE TAIL SHEATH PROTEIN"/>
    <property type="match status" value="1"/>
</dbReference>
<evidence type="ECO:0000256" key="1">
    <source>
        <dbReference type="ARBA" id="ARBA00008005"/>
    </source>
</evidence>
<dbReference type="InterPro" id="IPR052042">
    <property type="entry name" value="Tail_sheath_structural"/>
</dbReference>
<dbReference type="Pfam" id="PF17482">
    <property type="entry name" value="Phage_sheath_1C"/>
    <property type="match status" value="1"/>
</dbReference>
<dbReference type="AlphaFoldDB" id="A0A7X5ZX35"/>
<organism evidence="3 4">
    <name type="scientific">Sphingomonas leidyi</name>
    <dbReference type="NCBI Taxonomy" id="68569"/>
    <lineage>
        <taxon>Bacteria</taxon>
        <taxon>Pseudomonadati</taxon>
        <taxon>Pseudomonadota</taxon>
        <taxon>Alphaproteobacteria</taxon>
        <taxon>Sphingomonadales</taxon>
        <taxon>Sphingomonadaceae</taxon>
        <taxon>Sphingomonas</taxon>
    </lineage>
</organism>
<dbReference type="Gene3D" id="3.40.50.11780">
    <property type="match status" value="1"/>
</dbReference>
<reference evidence="3 4" key="1">
    <citation type="submission" date="2020-03" db="EMBL/GenBank/DDBJ databases">
        <title>Genomic Encyclopedia of Type Strains, Phase IV (KMG-IV): sequencing the most valuable type-strain genomes for metagenomic binning, comparative biology and taxonomic classification.</title>
        <authorList>
            <person name="Goeker M."/>
        </authorList>
    </citation>
    <scope>NUCLEOTIDE SEQUENCE [LARGE SCALE GENOMIC DNA]</scope>
    <source>
        <strain evidence="3 4">DSM 4733</strain>
    </source>
</reference>
<name>A0A7X5ZX35_9SPHN</name>
<dbReference type="Proteomes" id="UP000564677">
    <property type="component" value="Unassembled WGS sequence"/>
</dbReference>
<evidence type="ECO:0000259" key="2">
    <source>
        <dbReference type="Pfam" id="PF17482"/>
    </source>
</evidence>
<proteinExistence type="inferred from homology"/>
<dbReference type="EMBL" id="JAASQV010000003">
    <property type="protein sequence ID" value="NIJ66419.1"/>
    <property type="molecule type" value="Genomic_DNA"/>
</dbReference>
<comment type="caution">
    <text evidence="3">The sequence shown here is derived from an EMBL/GenBank/DDBJ whole genome shotgun (WGS) entry which is preliminary data.</text>
</comment>
<keyword evidence="4" id="KW-1185">Reference proteome</keyword>
<dbReference type="PANTHER" id="PTHR35861">
    <property type="match status" value="1"/>
</dbReference>
<evidence type="ECO:0000313" key="3">
    <source>
        <dbReference type="EMBL" id="NIJ66419.1"/>
    </source>
</evidence>
<sequence length="536" mass="56525">MFVTVDYMTNKPNTFNMAATLYSITSNSNSSSSSYSIVQTQSVPAVTLDISQTNSIVEVMQSGNQNSALLAVPNLTATPSVLVPFASGTILNFTAPKNAVTVTGITVTVQPPGPDPTKPPPSVSTTVAMTSPVSTVGDMIAAIQGALSSAAGTLGYPSLASTQVRSCLSPFLSSSGTQAQLIQVWVPDPGFAGYLVSVVANPTSLFTTQSLNYQAQQLLPPTTTPAPKYPDGLPPTGFDIAGNSTNRSGIYSLDAMQIVNLILVPDMASMNTSNYLTSATATLNYAIQRKAFAILDMPLTVTSTTSAVAWATSTPGTFGTGIISAATYWPQIQIPTPFSTQLLTLGGSGTLAGVYALTDVNRGVWKAPAGITAPLAGVQQLSYVMNDQENGQLNPLGINALRTFPTYDNISWGARTLASANVADDDWKYISVRRLTLYLEQSLIQGLQWVVFEPNDAALWAQIRLSVNAFLHPLYLQGAFVGATPSQAYQVVCDESTTTPEDMDNGIVNILILFAPVKPAEFVVISLQQMAGQSSS</sequence>
<gene>
    <name evidence="3" type="ORF">FHR20_003392</name>
</gene>